<evidence type="ECO:0000313" key="2">
    <source>
        <dbReference type="EMBL" id="RYO85516.1"/>
    </source>
</evidence>
<sequence>METPGETTSIGPEPSGSSPSTVAWPIALWALVALAVGAMNQPCGNVLGRGENYFRLYSRVSPIVCVADVMYFLVVLILGSLDRGGFVKNMKYELARRFGDELAMRFDDELTMRSNNRLAKRIKELERGSPDELLKQFITELAAYHDSNTLARRIIAQVMMRLTDNPPMSYNEVGHLCEDLERRFCKDLAAYFEDVRKYWPDQMVMNVGDELVMSCVDEFVISFVDKMATSLHEDRTADHLVGELVRRRGGDYSNSSIKAAEDPTLVRWVLLGVSVVPPTVKLVSMDGLWWTKTWALMFFVSIIFGEVVRFLQSRQRTFNGHQPKWRANNWLVRLLDFPTYLAFSLQFALLLSLASGFLFGGYFHIDVHGPILDSTVSITFTSVPVAYYFFGNPRPKLSLVSYGVLTSLFMVTLGPFRGDLEVFFGPHWIATQPRQLAELPWKYQQDDWFDTGYMLGWIVVILLGQVALQLIIFELVPHIIMSQPLKKVFWADTHETALAALMFVLTLVCCLLYYGLLYNSEGTVNPSWTVGLG</sequence>
<evidence type="ECO:0000313" key="3">
    <source>
        <dbReference type="Proteomes" id="UP000294003"/>
    </source>
</evidence>
<organism evidence="2 3">
    <name type="scientific">Monosporascus cannonballus</name>
    <dbReference type="NCBI Taxonomy" id="155416"/>
    <lineage>
        <taxon>Eukaryota</taxon>
        <taxon>Fungi</taxon>
        <taxon>Dikarya</taxon>
        <taxon>Ascomycota</taxon>
        <taxon>Pezizomycotina</taxon>
        <taxon>Sordariomycetes</taxon>
        <taxon>Xylariomycetidae</taxon>
        <taxon>Xylariales</taxon>
        <taxon>Xylariales incertae sedis</taxon>
        <taxon>Monosporascus</taxon>
    </lineage>
</organism>
<comment type="caution">
    <text evidence="2">The sequence shown here is derived from an EMBL/GenBank/DDBJ whole genome shotgun (WGS) entry which is preliminary data.</text>
</comment>
<name>A0ABY0HA88_9PEZI</name>
<proteinExistence type="predicted"/>
<feature type="transmembrane region" description="Helical" evidence="1">
    <location>
        <begin position="497"/>
        <end position="516"/>
    </location>
</feature>
<feature type="transmembrane region" description="Helical" evidence="1">
    <location>
        <begin position="21"/>
        <end position="40"/>
    </location>
</feature>
<dbReference type="EMBL" id="QJNS01000135">
    <property type="protein sequence ID" value="RYO85516.1"/>
    <property type="molecule type" value="Genomic_DNA"/>
</dbReference>
<accession>A0ABY0HA88</accession>
<dbReference type="Proteomes" id="UP000294003">
    <property type="component" value="Unassembled WGS sequence"/>
</dbReference>
<feature type="transmembrane region" description="Helical" evidence="1">
    <location>
        <begin position="289"/>
        <end position="311"/>
    </location>
</feature>
<reference evidence="2 3" key="1">
    <citation type="submission" date="2018-06" db="EMBL/GenBank/DDBJ databases">
        <title>Complete Genomes of Monosporascus.</title>
        <authorList>
            <person name="Robinson A.J."/>
            <person name="Natvig D.O."/>
        </authorList>
    </citation>
    <scope>NUCLEOTIDE SEQUENCE [LARGE SCALE GENOMIC DNA]</scope>
    <source>
        <strain evidence="2 3">CBS 609.92</strain>
    </source>
</reference>
<keyword evidence="1" id="KW-0812">Transmembrane</keyword>
<protein>
    <submittedName>
        <fullName evidence="2">Uncharacterized protein</fullName>
    </submittedName>
</protein>
<keyword evidence="1" id="KW-0472">Membrane</keyword>
<feature type="transmembrane region" description="Helical" evidence="1">
    <location>
        <begin position="454"/>
        <end position="476"/>
    </location>
</feature>
<feature type="transmembrane region" description="Helical" evidence="1">
    <location>
        <begin position="340"/>
        <end position="365"/>
    </location>
</feature>
<evidence type="ECO:0000256" key="1">
    <source>
        <dbReference type="SAM" id="Phobius"/>
    </source>
</evidence>
<feature type="transmembrane region" description="Helical" evidence="1">
    <location>
        <begin position="397"/>
        <end position="416"/>
    </location>
</feature>
<feature type="transmembrane region" description="Helical" evidence="1">
    <location>
        <begin position="371"/>
        <end position="390"/>
    </location>
</feature>
<feature type="transmembrane region" description="Helical" evidence="1">
    <location>
        <begin position="60"/>
        <end position="81"/>
    </location>
</feature>
<gene>
    <name evidence="2" type="ORF">DL762_005150</name>
</gene>
<keyword evidence="3" id="KW-1185">Reference proteome</keyword>
<keyword evidence="1" id="KW-1133">Transmembrane helix</keyword>